<evidence type="ECO:0000256" key="1">
    <source>
        <dbReference type="SAM" id="MobiDB-lite"/>
    </source>
</evidence>
<protein>
    <recommendedName>
        <fullName evidence="2">Retrotransposon gag domain-containing protein</fullName>
    </recommendedName>
</protein>
<proteinExistence type="predicted"/>
<accession>A0A2N5S5Q3</accession>
<evidence type="ECO:0000313" key="4">
    <source>
        <dbReference type="EMBL" id="PLW58869.1"/>
    </source>
</evidence>
<evidence type="ECO:0000259" key="2">
    <source>
        <dbReference type="Pfam" id="PF03732"/>
    </source>
</evidence>
<feature type="region of interest" description="Disordered" evidence="1">
    <location>
        <begin position="255"/>
        <end position="280"/>
    </location>
</feature>
<dbReference type="EMBL" id="PGCJ01001153">
    <property type="protein sequence ID" value="PLW08570.1"/>
    <property type="molecule type" value="Genomic_DNA"/>
</dbReference>
<comment type="caution">
    <text evidence="3">The sequence shown here is derived from an EMBL/GenBank/DDBJ whole genome shotgun (WGS) entry which is preliminary data.</text>
</comment>
<gene>
    <name evidence="4" type="ORF">PCANC_00378</name>
    <name evidence="3" type="ORF">PCANC_24532</name>
</gene>
<evidence type="ECO:0000313" key="3">
    <source>
        <dbReference type="EMBL" id="PLW08570.1"/>
    </source>
</evidence>
<feature type="domain" description="Retrotransposon gag" evidence="2">
    <location>
        <begin position="106"/>
        <end position="209"/>
    </location>
</feature>
<dbReference type="Proteomes" id="UP000235388">
    <property type="component" value="Unassembled WGS sequence"/>
</dbReference>
<organism evidence="3 5">
    <name type="scientific">Puccinia coronata f. sp. avenae</name>
    <dbReference type="NCBI Taxonomy" id="200324"/>
    <lineage>
        <taxon>Eukaryota</taxon>
        <taxon>Fungi</taxon>
        <taxon>Dikarya</taxon>
        <taxon>Basidiomycota</taxon>
        <taxon>Pucciniomycotina</taxon>
        <taxon>Pucciniomycetes</taxon>
        <taxon>Pucciniales</taxon>
        <taxon>Pucciniaceae</taxon>
        <taxon>Puccinia</taxon>
    </lineage>
</organism>
<sequence>MSEDQNSNPLPHSTHHQQTHPDCVESLSQEVAGLRGDMARLFSLLEANNARATNNSHLNNAYAAPSNSNQKQFSQDTPPHLEVGAPPRMEPPRLQDAQRKSSAPSPAENWYTSLITNNARRQGPFNPYGDLDGVPFRIPALLSVEAFLDAMIAVFGDRFMKENAKRALAACKQGQSTIGEYNSRFSSLVYLVEDVEEARVERYVSGLNPRIISQTMSKEWRSADTLDAWMNLATEAVAQLDLLSLLPTDPLFQQRQRPFSSAPPPGLSFPPPHQSLPQRDPNAMEIDAASIRRGGGPPNLFDLSRSICRQKNLCFRCLKPTIPVTHTGSLDCPSPGVTREQREAFVQRHRPSSTTSVLAIVSSLPVSSSPPPLISPPLSPITPLFMPPKASRLHGHTTW</sequence>
<reference evidence="3 5" key="1">
    <citation type="submission" date="2017-11" db="EMBL/GenBank/DDBJ databases">
        <title>De novo assembly and phasing of dikaryotic genomes from two isolates of Puccinia coronata f. sp. avenae, the causal agent of oat crown rust.</title>
        <authorList>
            <person name="Miller M.E."/>
            <person name="Zhang Y."/>
            <person name="Omidvar V."/>
            <person name="Sperschneider J."/>
            <person name="Schwessinger B."/>
            <person name="Raley C."/>
            <person name="Palmer J.M."/>
            <person name="Garnica D."/>
            <person name="Upadhyaya N."/>
            <person name="Rathjen J."/>
            <person name="Taylor J.M."/>
            <person name="Park R.F."/>
            <person name="Dodds P.N."/>
            <person name="Hirsch C.D."/>
            <person name="Kianian S.F."/>
            <person name="Figueroa M."/>
        </authorList>
    </citation>
    <scope>NUCLEOTIDE SEQUENCE [LARGE SCALE GENOMIC DNA]</scope>
    <source>
        <strain evidence="3">12NC29</strain>
    </source>
</reference>
<dbReference type="AlphaFoldDB" id="A0A2N5S5Q3"/>
<feature type="region of interest" description="Disordered" evidence="1">
    <location>
        <begin position="58"/>
        <end position="108"/>
    </location>
</feature>
<dbReference type="InterPro" id="IPR005162">
    <property type="entry name" value="Retrotrans_gag_dom"/>
</dbReference>
<name>A0A2N5S5Q3_9BASI</name>
<evidence type="ECO:0000313" key="5">
    <source>
        <dbReference type="Proteomes" id="UP000235388"/>
    </source>
</evidence>
<keyword evidence="5" id="KW-1185">Reference proteome</keyword>
<feature type="compositionally biased region" description="Basic and acidic residues" evidence="1">
    <location>
        <begin position="90"/>
        <end position="99"/>
    </location>
</feature>
<feature type="region of interest" description="Disordered" evidence="1">
    <location>
        <begin position="1"/>
        <end position="23"/>
    </location>
</feature>
<feature type="compositionally biased region" description="Polar residues" evidence="1">
    <location>
        <begin position="58"/>
        <end position="77"/>
    </location>
</feature>
<dbReference type="Pfam" id="PF03732">
    <property type="entry name" value="Retrotrans_gag"/>
    <property type="match status" value="1"/>
</dbReference>
<feature type="compositionally biased region" description="Polar residues" evidence="1">
    <location>
        <begin position="1"/>
        <end position="11"/>
    </location>
</feature>
<dbReference type="EMBL" id="PGCJ01000001">
    <property type="protein sequence ID" value="PLW58869.1"/>
    <property type="molecule type" value="Genomic_DNA"/>
</dbReference>
<feature type="compositionally biased region" description="Pro residues" evidence="1">
    <location>
        <begin position="261"/>
        <end position="274"/>
    </location>
</feature>